<name>A0ABU2LZW4_9ACTN</name>
<feature type="signal peptide" evidence="1">
    <location>
        <begin position="1"/>
        <end position="24"/>
    </location>
</feature>
<evidence type="ECO:0000313" key="3">
    <source>
        <dbReference type="Proteomes" id="UP001183420"/>
    </source>
</evidence>
<dbReference type="Proteomes" id="UP001183420">
    <property type="component" value="Unassembled WGS sequence"/>
</dbReference>
<protein>
    <recommendedName>
        <fullName evidence="4">Secreted protein</fullName>
    </recommendedName>
</protein>
<gene>
    <name evidence="2" type="ORF">RNC47_33020</name>
</gene>
<comment type="caution">
    <text evidence="2">The sequence shown here is derived from an EMBL/GenBank/DDBJ whole genome shotgun (WGS) entry which is preliminary data.</text>
</comment>
<feature type="chain" id="PRO_5045763845" description="Secreted protein" evidence="1">
    <location>
        <begin position="25"/>
        <end position="120"/>
    </location>
</feature>
<keyword evidence="1" id="KW-0732">Signal</keyword>
<evidence type="ECO:0000256" key="1">
    <source>
        <dbReference type="SAM" id="SignalP"/>
    </source>
</evidence>
<evidence type="ECO:0000313" key="2">
    <source>
        <dbReference type="EMBL" id="MDT0323141.1"/>
    </source>
</evidence>
<keyword evidence="3" id="KW-1185">Reference proteome</keyword>
<dbReference type="RefSeq" id="WP_311604194.1">
    <property type="nucleotide sequence ID" value="NZ_JAVREM010000088.1"/>
</dbReference>
<dbReference type="EMBL" id="JAVREM010000088">
    <property type="protein sequence ID" value="MDT0323141.1"/>
    <property type="molecule type" value="Genomic_DNA"/>
</dbReference>
<proteinExistence type="predicted"/>
<accession>A0ABU2LZW4</accession>
<reference evidence="3" key="1">
    <citation type="submission" date="2023-07" db="EMBL/GenBank/DDBJ databases">
        <title>30 novel species of actinomycetes from the DSMZ collection.</title>
        <authorList>
            <person name="Nouioui I."/>
        </authorList>
    </citation>
    <scope>NUCLEOTIDE SEQUENCE [LARGE SCALE GENOMIC DNA]</scope>
    <source>
        <strain evidence="3">DSM 44918</strain>
    </source>
</reference>
<evidence type="ECO:0008006" key="4">
    <source>
        <dbReference type="Google" id="ProtNLM"/>
    </source>
</evidence>
<sequence>MRRGRILALTTIAIVLAGMATAGAAVHHDDGAVDKARAAEPLAAHNQYLGSPVDVPAGSFAFATVNCPAGQVPTGGGATTSGTFNYLTDSLATATGWEIGVRNTGTASQTVRAFVICTVP</sequence>
<organism evidence="2 3">
    <name type="scientific">Streptomyces millisiae</name>
    <dbReference type="NCBI Taxonomy" id="3075542"/>
    <lineage>
        <taxon>Bacteria</taxon>
        <taxon>Bacillati</taxon>
        <taxon>Actinomycetota</taxon>
        <taxon>Actinomycetes</taxon>
        <taxon>Kitasatosporales</taxon>
        <taxon>Streptomycetaceae</taxon>
        <taxon>Streptomyces</taxon>
    </lineage>
</organism>